<keyword evidence="4 5" id="KW-0472">Membrane</keyword>
<dbReference type="InterPro" id="IPR023408">
    <property type="entry name" value="MscS_beta-dom_sf"/>
</dbReference>
<evidence type="ECO:0000259" key="6">
    <source>
        <dbReference type="Pfam" id="PF00924"/>
    </source>
</evidence>
<dbReference type="GO" id="GO:0016020">
    <property type="term" value="C:membrane"/>
    <property type="evidence" value="ECO:0007669"/>
    <property type="project" value="UniProtKB-SubCell"/>
</dbReference>
<feature type="transmembrane region" description="Helical" evidence="5">
    <location>
        <begin position="394"/>
        <end position="419"/>
    </location>
</feature>
<feature type="transmembrane region" description="Helical" evidence="5">
    <location>
        <begin position="367"/>
        <end position="388"/>
    </location>
</feature>
<dbReference type="Pfam" id="PF00924">
    <property type="entry name" value="MS_channel_2nd"/>
    <property type="match status" value="1"/>
</dbReference>
<dbReference type="GO" id="GO:0008381">
    <property type="term" value="F:mechanosensitive monoatomic ion channel activity"/>
    <property type="evidence" value="ECO:0007669"/>
    <property type="project" value="UniProtKB-ARBA"/>
</dbReference>
<keyword evidence="2 5" id="KW-0812">Transmembrane</keyword>
<evidence type="ECO:0000256" key="3">
    <source>
        <dbReference type="ARBA" id="ARBA00022989"/>
    </source>
</evidence>
<reference evidence="7 8" key="1">
    <citation type="submission" date="2020-08" db="EMBL/GenBank/DDBJ databases">
        <title>Genomic Encyclopedia of Type Strains, Phase IV (KMG-V): Genome sequencing to study the core and pangenomes of soil and plant-associated prokaryotes.</title>
        <authorList>
            <person name="Whitman W."/>
        </authorList>
    </citation>
    <scope>NUCLEOTIDE SEQUENCE [LARGE SCALE GENOMIC DNA]</scope>
    <source>
        <strain evidence="7 8">X5P2</strain>
    </source>
</reference>
<dbReference type="InterPro" id="IPR006685">
    <property type="entry name" value="MscS_channel_2nd"/>
</dbReference>
<dbReference type="EMBL" id="JACHEB010000015">
    <property type="protein sequence ID" value="MBB5331473.1"/>
    <property type="molecule type" value="Genomic_DNA"/>
</dbReference>
<accession>A0A9X0QJC6</accession>
<organism evidence="7 8">
    <name type="scientific">Tunturiibacter gelidiferens</name>
    <dbReference type="NCBI Taxonomy" id="3069689"/>
    <lineage>
        <taxon>Bacteria</taxon>
        <taxon>Pseudomonadati</taxon>
        <taxon>Acidobacteriota</taxon>
        <taxon>Terriglobia</taxon>
        <taxon>Terriglobales</taxon>
        <taxon>Acidobacteriaceae</taxon>
        <taxon>Tunturiibacter</taxon>
    </lineage>
</organism>
<dbReference type="Proteomes" id="UP000535182">
    <property type="component" value="Unassembled WGS sequence"/>
</dbReference>
<evidence type="ECO:0000256" key="5">
    <source>
        <dbReference type="SAM" id="Phobius"/>
    </source>
</evidence>
<evidence type="ECO:0000313" key="8">
    <source>
        <dbReference type="Proteomes" id="UP000535182"/>
    </source>
</evidence>
<feature type="transmembrane region" description="Helical" evidence="5">
    <location>
        <begin position="325"/>
        <end position="346"/>
    </location>
</feature>
<evidence type="ECO:0000256" key="1">
    <source>
        <dbReference type="ARBA" id="ARBA00004370"/>
    </source>
</evidence>
<gene>
    <name evidence="7" type="ORF">HDF14_005120</name>
</gene>
<sequence length="605" mass="66438">MKELRRLAIAIPTVLLVICLAAAWWTRGAMAHMPFLKANGGHGNSLVDQRPWQTIESLVPLAVSAEEQSFAHEAARLADHEVDQAFALALREATFQTRTLTGDALAVQQRVTQLQALVKEDQGKVDALTTSLKQPNGTTASSDDLDAAKAQLQLDSDELGDATDLLSRASGDKRGQIQQELTARQAAMKKYDASQSNTGGQIGVLSARRYGTLYGRISSWFDQRSRMALIEQAKAETDSDVATLSAKHADFERRVAAAAANINASGANAPTDTVKARVARLNKAHALSQMHSIVEDQLQTQQQLSTTYGKWLAQVRVQHAIVAHLALQSFSLIAFLILCGVLLTTLCGKFLDGVHMEQRRLHTLRTIIILGVQFVTLMLVLLVVFGAPSQVPTILGLGAAGLTVVFQDFILAFFGWFILMGKNGIRVGDWVEINGVGGEVVEIGLFRTALLETGNWTDKGHPTGRRVTFINNFAISGQYFNFSTTGQWMWDEITVNIPPSLDSYKTIEAIHNTVMEQTERDAKLAEQEWQTTTRHNGLSQFKATPSVDMRPAASGVDIVVRYVIRAGDRFGMRNRLYQSVIDLLHTPVDTAPKPNTIDQRELTKV</sequence>
<dbReference type="SUPFAM" id="SSF50182">
    <property type="entry name" value="Sm-like ribonucleoproteins"/>
    <property type="match status" value="1"/>
</dbReference>
<feature type="domain" description="Mechanosensitive ion channel MscS" evidence="6">
    <location>
        <begin position="410"/>
        <end position="450"/>
    </location>
</feature>
<proteinExistence type="predicted"/>
<dbReference type="PANTHER" id="PTHR30566:SF5">
    <property type="entry name" value="MECHANOSENSITIVE ION CHANNEL PROTEIN 1, MITOCHONDRIAL-RELATED"/>
    <property type="match status" value="1"/>
</dbReference>
<keyword evidence="3 5" id="KW-1133">Transmembrane helix</keyword>
<dbReference type="RefSeq" id="WP_183981312.1">
    <property type="nucleotide sequence ID" value="NZ_JACHEB010000015.1"/>
</dbReference>
<name>A0A9X0QJC6_9BACT</name>
<evidence type="ECO:0000256" key="4">
    <source>
        <dbReference type="ARBA" id="ARBA00023136"/>
    </source>
</evidence>
<dbReference type="AlphaFoldDB" id="A0A9X0QJC6"/>
<dbReference type="PANTHER" id="PTHR30566">
    <property type="entry name" value="YNAI-RELATED MECHANOSENSITIVE ION CHANNEL"/>
    <property type="match status" value="1"/>
</dbReference>
<protein>
    <submittedName>
        <fullName evidence="7">Small-conductance mechanosensitive channel</fullName>
    </submittedName>
</protein>
<comment type="subcellular location">
    <subcellularLocation>
        <location evidence="1">Membrane</location>
    </subcellularLocation>
</comment>
<dbReference type="InterPro" id="IPR010920">
    <property type="entry name" value="LSM_dom_sf"/>
</dbReference>
<comment type="caution">
    <text evidence="7">The sequence shown here is derived from an EMBL/GenBank/DDBJ whole genome shotgun (WGS) entry which is preliminary data.</text>
</comment>
<evidence type="ECO:0000256" key="2">
    <source>
        <dbReference type="ARBA" id="ARBA00022692"/>
    </source>
</evidence>
<keyword evidence="8" id="KW-1185">Reference proteome</keyword>
<evidence type="ECO:0000313" key="7">
    <source>
        <dbReference type="EMBL" id="MBB5331473.1"/>
    </source>
</evidence>
<dbReference type="Gene3D" id="2.30.30.60">
    <property type="match status" value="1"/>
</dbReference>